<keyword evidence="4" id="KW-1185">Reference proteome</keyword>
<dbReference type="Pfam" id="PF10241">
    <property type="entry name" value="KxDL"/>
    <property type="match status" value="1"/>
</dbReference>
<organism evidence="3 4">
    <name type="scientific">Gigaspora rosea</name>
    <dbReference type="NCBI Taxonomy" id="44941"/>
    <lineage>
        <taxon>Eukaryota</taxon>
        <taxon>Fungi</taxon>
        <taxon>Fungi incertae sedis</taxon>
        <taxon>Mucoromycota</taxon>
        <taxon>Glomeromycotina</taxon>
        <taxon>Glomeromycetes</taxon>
        <taxon>Diversisporales</taxon>
        <taxon>Gigasporaceae</taxon>
        <taxon>Gigaspora</taxon>
    </lineage>
</organism>
<comment type="similarity">
    <text evidence="1">Belongs to the KXD1 family.</text>
</comment>
<dbReference type="STRING" id="44941.A0A397UUM7"/>
<protein>
    <recommendedName>
        <fullName evidence="2">KxDL domain-containing protein</fullName>
    </recommendedName>
</protein>
<dbReference type="GO" id="GO:0032418">
    <property type="term" value="P:lysosome localization"/>
    <property type="evidence" value="ECO:0007669"/>
    <property type="project" value="TreeGrafter"/>
</dbReference>
<dbReference type="Proteomes" id="UP000266673">
    <property type="component" value="Unassembled WGS sequence"/>
</dbReference>
<dbReference type="InterPro" id="IPR019371">
    <property type="entry name" value="KxDL_dom"/>
</dbReference>
<dbReference type="EMBL" id="QKWP01000887">
    <property type="protein sequence ID" value="RIB13835.1"/>
    <property type="molecule type" value="Genomic_DNA"/>
</dbReference>
<evidence type="ECO:0000256" key="1">
    <source>
        <dbReference type="ARBA" id="ARBA00005913"/>
    </source>
</evidence>
<comment type="caution">
    <text evidence="3">The sequence shown here is derived from an EMBL/GenBank/DDBJ whole genome shotgun (WGS) entry which is preliminary data.</text>
</comment>
<evidence type="ECO:0000313" key="4">
    <source>
        <dbReference type="Proteomes" id="UP000266673"/>
    </source>
</evidence>
<proteinExistence type="inferred from homology"/>
<dbReference type="PANTHER" id="PTHR13511:SF0">
    <property type="entry name" value="KXDL MOTIF-CONTAINING PROTEIN 1"/>
    <property type="match status" value="1"/>
</dbReference>
<dbReference type="InterPro" id="IPR039843">
    <property type="entry name" value="KXD1-like"/>
</dbReference>
<dbReference type="PANTHER" id="PTHR13511">
    <property type="entry name" value="KXDL MOTIF-CONTAINING PROTEIN 1"/>
    <property type="match status" value="1"/>
</dbReference>
<name>A0A397UUM7_9GLOM</name>
<dbReference type="AlphaFoldDB" id="A0A397UUM7"/>
<feature type="domain" description="KxDL" evidence="2">
    <location>
        <begin position="16"/>
        <end position="100"/>
    </location>
</feature>
<sequence>METQQGSNFQSTTRIMKDMINPSDLDKIVKNQTEIHQILESTASSLTQFNEFSSTKYDELAKKFELHTKCIKEMKIDLEYIFKKLRLLRTKIASQHPDAFEQVEKKLPKKDEDDD</sequence>
<evidence type="ECO:0000259" key="2">
    <source>
        <dbReference type="Pfam" id="PF10241"/>
    </source>
</evidence>
<gene>
    <name evidence="3" type="ORF">C2G38_2040663</name>
</gene>
<reference evidence="3 4" key="1">
    <citation type="submission" date="2018-06" db="EMBL/GenBank/DDBJ databases">
        <title>Comparative genomics reveals the genomic features of Rhizophagus irregularis, R. cerebriforme, R. diaphanum and Gigaspora rosea, and their symbiotic lifestyle signature.</title>
        <authorList>
            <person name="Morin E."/>
            <person name="San Clemente H."/>
            <person name="Chen E.C.H."/>
            <person name="De La Providencia I."/>
            <person name="Hainaut M."/>
            <person name="Kuo A."/>
            <person name="Kohler A."/>
            <person name="Murat C."/>
            <person name="Tang N."/>
            <person name="Roy S."/>
            <person name="Loubradou J."/>
            <person name="Henrissat B."/>
            <person name="Grigoriev I.V."/>
            <person name="Corradi N."/>
            <person name="Roux C."/>
            <person name="Martin F.M."/>
        </authorList>
    </citation>
    <scope>NUCLEOTIDE SEQUENCE [LARGE SCALE GENOMIC DNA]</scope>
    <source>
        <strain evidence="3 4">DAOM 194757</strain>
    </source>
</reference>
<dbReference type="GO" id="GO:0099078">
    <property type="term" value="C:BORC complex"/>
    <property type="evidence" value="ECO:0007669"/>
    <property type="project" value="TreeGrafter"/>
</dbReference>
<evidence type="ECO:0000313" key="3">
    <source>
        <dbReference type="EMBL" id="RIB13835.1"/>
    </source>
</evidence>
<dbReference type="OrthoDB" id="10258877at2759"/>
<accession>A0A397UUM7</accession>